<name>A0ACC0APZ4_CATRO</name>
<dbReference type="Proteomes" id="UP001060085">
    <property type="component" value="Linkage Group LG05"/>
</dbReference>
<comment type="caution">
    <text evidence="1">The sequence shown here is derived from an EMBL/GenBank/DDBJ whole genome shotgun (WGS) entry which is preliminary data.</text>
</comment>
<evidence type="ECO:0000313" key="2">
    <source>
        <dbReference type="Proteomes" id="UP001060085"/>
    </source>
</evidence>
<gene>
    <name evidence="1" type="ORF">M9H77_21557</name>
</gene>
<protein>
    <submittedName>
        <fullName evidence="1">Uncharacterized protein</fullName>
    </submittedName>
</protein>
<evidence type="ECO:0000313" key="1">
    <source>
        <dbReference type="EMBL" id="KAI5662234.1"/>
    </source>
</evidence>
<organism evidence="1 2">
    <name type="scientific">Catharanthus roseus</name>
    <name type="common">Madagascar periwinkle</name>
    <name type="synonym">Vinca rosea</name>
    <dbReference type="NCBI Taxonomy" id="4058"/>
    <lineage>
        <taxon>Eukaryota</taxon>
        <taxon>Viridiplantae</taxon>
        <taxon>Streptophyta</taxon>
        <taxon>Embryophyta</taxon>
        <taxon>Tracheophyta</taxon>
        <taxon>Spermatophyta</taxon>
        <taxon>Magnoliopsida</taxon>
        <taxon>eudicotyledons</taxon>
        <taxon>Gunneridae</taxon>
        <taxon>Pentapetalae</taxon>
        <taxon>asterids</taxon>
        <taxon>lamiids</taxon>
        <taxon>Gentianales</taxon>
        <taxon>Apocynaceae</taxon>
        <taxon>Rauvolfioideae</taxon>
        <taxon>Vinceae</taxon>
        <taxon>Catharanthinae</taxon>
        <taxon>Catharanthus</taxon>
    </lineage>
</organism>
<proteinExistence type="predicted"/>
<sequence>MLCGRANSRSKQMLHVRLFRSTLRCAPAVISKESPHHCCTRAVDLPSAEEKEFSPPSAANTVVPTAGLRKVSSNGTMWHEFDMGLGPSYYLKTGGQYRFKWNVSVFER</sequence>
<keyword evidence="2" id="KW-1185">Reference proteome</keyword>
<reference evidence="2" key="1">
    <citation type="journal article" date="2023" name="Nat. Plants">
        <title>Single-cell RNA sequencing provides a high-resolution roadmap for understanding the multicellular compartmentation of specialized metabolism.</title>
        <authorList>
            <person name="Sun S."/>
            <person name="Shen X."/>
            <person name="Li Y."/>
            <person name="Li Y."/>
            <person name="Wang S."/>
            <person name="Li R."/>
            <person name="Zhang H."/>
            <person name="Shen G."/>
            <person name="Guo B."/>
            <person name="Wei J."/>
            <person name="Xu J."/>
            <person name="St-Pierre B."/>
            <person name="Chen S."/>
            <person name="Sun C."/>
        </authorList>
    </citation>
    <scope>NUCLEOTIDE SEQUENCE [LARGE SCALE GENOMIC DNA]</scope>
</reference>
<dbReference type="EMBL" id="CM044705">
    <property type="protein sequence ID" value="KAI5662234.1"/>
    <property type="molecule type" value="Genomic_DNA"/>
</dbReference>
<accession>A0ACC0APZ4</accession>